<protein>
    <submittedName>
        <fullName evidence="1 2">Uncharacterized protein</fullName>
    </submittedName>
</protein>
<reference evidence="1 3" key="1">
    <citation type="submission" date="2008-03" db="EMBL/GenBank/DDBJ databases">
        <title>Annotation of Ixodes scapularis.</title>
        <authorList>
            <consortium name="Ixodes scapularis Genome Project Consortium"/>
            <person name="Caler E."/>
            <person name="Hannick L.I."/>
            <person name="Bidwell S."/>
            <person name="Joardar V."/>
            <person name="Thiagarajan M."/>
            <person name="Amedeo P."/>
            <person name="Galinsky K.J."/>
            <person name="Schobel S."/>
            <person name="Inman J."/>
            <person name="Hostetler J."/>
            <person name="Miller J."/>
            <person name="Hammond M."/>
            <person name="Megy K."/>
            <person name="Lawson D."/>
            <person name="Kodira C."/>
            <person name="Sutton G."/>
            <person name="Meyer J."/>
            <person name="Hill C.A."/>
            <person name="Birren B."/>
            <person name="Nene V."/>
            <person name="Collins F."/>
            <person name="Alarcon-Chaidez F."/>
            <person name="Wikel S."/>
            <person name="Strausberg R."/>
        </authorList>
    </citation>
    <scope>NUCLEOTIDE SEQUENCE [LARGE SCALE GENOMIC DNA]</scope>
    <source>
        <strain evidence="3">Wikel</strain>
        <strain evidence="1">Wikel colony</strain>
    </source>
</reference>
<dbReference type="VEuPathDB" id="VectorBase:ISCP_028873"/>
<evidence type="ECO:0000313" key="3">
    <source>
        <dbReference type="Proteomes" id="UP000001555"/>
    </source>
</evidence>
<gene>
    <name evidence="1" type="ORF">IscW_ISCW015309</name>
</gene>
<dbReference type="PANTHER" id="PTHR14740">
    <property type="entry name" value="CASPASE ACTIVITY AND APOPTOSIS INHIBITOR 1"/>
    <property type="match status" value="1"/>
</dbReference>
<dbReference type="EMBL" id="ABJB011073242">
    <property type="status" value="NOT_ANNOTATED_CDS"/>
    <property type="molecule type" value="Genomic_DNA"/>
</dbReference>
<dbReference type="Proteomes" id="UP000001555">
    <property type="component" value="Unassembled WGS sequence"/>
</dbReference>
<proteinExistence type="evidence at protein level"/>
<dbReference type="AlphaFoldDB" id="B7QMN4"/>
<dbReference type="EMBL" id="DS972266">
    <property type="protein sequence ID" value="EEC20106.1"/>
    <property type="molecule type" value="Genomic_DNA"/>
</dbReference>
<dbReference type="VEuPathDB" id="VectorBase:ISCW015309"/>
<dbReference type="PANTHER" id="PTHR14740:SF3">
    <property type="entry name" value="CASPASE ACTIVITY AND APOPTOSIS INHIBITOR 1"/>
    <property type="match status" value="1"/>
</dbReference>
<dbReference type="HOGENOM" id="CLU_2322944_0_0_1"/>
<sequence>MTWYDLSAFVDQREQLLEESFQALSPDELGILTPVELQHIPMGELKALCLDELRKLPNERVLAILQGPTSSFARKTAFALFDQHAGTAHLASRRINGAD</sequence>
<dbReference type="OrthoDB" id="10064012at2759"/>
<dbReference type="PaxDb" id="6945-B7QMN4"/>
<dbReference type="GO" id="GO:0042981">
    <property type="term" value="P:regulation of apoptotic process"/>
    <property type="evidence" value="ECO:0007669"/>
    <property type="project" value="InterPro"/>
</dbReference>
<reference evidence="2" key="2">
    <citation type="submission" date="2020-05" db="UniProtKB">
        <authorList>
            <consortium name="EnsemblMetazoa"/>
        </authorList>
    </citation>
    <scope>IDENTIFICATION</scope>
    <source>
        <strain evidence="2">wikel</strain>
    </source>
</reference>
<dbReference type="InParanoid" id="B7QMN4"/>
<dbReference type="Pfam" id="PF15335">
    <property type="entry name" value="CAAP1"/>
    <property type="match status" value="1"/>
</dbReference>
<evidence type="ECO:0007829" key="4">
    <source>
        <dbReference type="PeptideAtlas" id="B7QMN4"/>
    </source>
</evidence>
<dbReference type="EnsemblMetazoa" id="ISCW015309-RA">
    <property type="protein sequence ID" value="ISCW015309-PA"/>
    <property type="gene ID" value="ISCW015309"/>
</dbReference>
<evidence type="ECO:0000313" key="1">
    <source>
        <dbReference type="EMBL" id="EEC20106.1"/>
    </source>
</evidence>
<keyword evidence="4" id="KW-1267">Proteomics identification</keyword>
<accession>B7QMN4</accession>
<dbReference type="VEuPathDB" id="VectorBase:ISCI015309"/>
<keyword evidence="3" id="KW-1185">Reference proteome</keyword>
<evidence type="ECO:0000313" key="2">
    <source>
        <dbReference type="EnsemblMetazoa" id="ISCW015309-PA"/>
    </source>
</evidence>
<dbReference type="InterPro" id="IPR038991">
    <property type="entry name" value="CAAP1"/>
</dbReference>
<dbReference type="EMBL" id="ABJB010391861">
    <property type="status" value="NOT_ANNOTATED_CDS"/>
    <property type="molecule type" value="Genomic_DNA"/>
</dbReference>
<name>B7QMN4_IXOSC</name>
<organism>
    <name type="scientific">Ixodes scapularis</name>
    <name type="common">Black-legged tick</name>
    <name type="synonym">Deer tick</name>
    <dbReference type="NCBI Taxonomy" id="6945"/>
    <lineage>
        <taxon>Eukaryota</taxon>
        <taxon>Metazoa</taxon>
        <taxon>Ecdysozoa</taxon>
        <taxon>Arthropoda</taxon>
        <taxon>Chelicerata</taxon>
        <taxon>Arachnida</taxon>
        <taxon>Acari</taxon>
        <taxon>Parasitiformes</taxon>
        <taxon>Ixodida</taxon>
        <taxon>Ixodoidea</taxon>
        <taxon>Ixodidae</taxon>
        <taxon>Ixodinae</taxon>
        <taxon>Ixodes</taxon>
    </lineage>
</organism>